<dbReference type="Proteomes" id="UP000243633">
    <property type="component" value="Chromosome 1"/>
</dbReference>
<evidence type="ECO:0000256" key="12">
    <source>
        <dbReference type="HAMAP-Rule" id="MF_00102"/>
    </source>
</evidence>
<comment type="subcellular location">
    <subcellularLocation>
        <location evidence="12">Cytoplasm</location>
    </subcellularLocation>
</comment>
<dbReference type="GO" id="GO:0005829">
    <property type="term" value="C:cytosol"/>
    <property type="evidence" value="ECO:0007669"/>
    <property type="project" value="TreeGrafter"/>
</dbReference>
<dbReference type="GO" id="GO:0009089">
    <property type="term" value="P:lysine biosynthetic process via diaminopimelate"/>
    <property type="evidence" value="ECO:0007669"/>
    <property type="project" value="UniProtKB-UniRule"/>
</dbReference>
<evidence type="ECO:0000256" key="5">
    <source>
        <dbReference type="ARBA" id="ARBA00023002"/>
    </source>
</evidence>
<keyword evidence="6 12" id="KW-0520">NAD</keyword>
<feature type="active site" description="Proton donor" evidence="12">
    <location>
        <position position="163"/>
    </location>
</feature>
<evidence type="ECO:0000256" key="9">
    <source>
        <dbReference type="ARBA" id="ARBA00038983"/>
    </source>
</evidence>
<evidence type="ECO:0000313" key="15">
    <source>
        <dbReference type="EMBL" id="CUR53082.1"/>
    </source>
</evidence>
<dbReference type="InterPro" id="IPR036291">
    <property type="entry name" value="NAD(P)-bd_dom_sf"/>
</dbReference>
<dbReference type="EC" id="1.17.1.8" evidence="9 12"/>
<feature type="active site" description="Proton donor/acceptor" evidence="12">
    <location>
        <position position="159"/>
    </location>
</feature>
<comment type="catalytic activity">
    <reaction evidence="11 12">
        <text>(S)-2,3,4,5-tetrahydrodipicolinate + NAD(+) + H2O = (2S,4S)-4-hydroxy-2,3,4,5-tetrahydrodipicolinate + NADH + H(+)</text>
        <dbReference type="Rhea" id="RHEA:35323"/>
        <dbReference type="ChEBI" id="CHEBI:15377"/>
        <dbReference type="ChEBI" id="CHEBI:15378"/>
        <dbReference type="ChEBI" id="CHEBI:16845"/>
        <dbReference type="ChEBI" id="CHEBI:57540"/>
        <dbReference type="ChEBI" id="CHEBI:57945"/>
        <dbReference type="ChEBI" id="CHEBI:67139"/>
        <dbReference type="EC" id="1.17.1.8"/>
    </reaction>
</comment>
<feature type="binding site" evidence="12">
    <location>
        <position position="160"/>
    </location>
    <ligand>
        <name>(S)-2,3,4,5-tetrahydrodipicolinate</name>
        <dbReference type="ChEBI" id="CHEBI:16845"/>
    </ligand>
</feature>
<comment type="caution">
    <text evidence="12">Was originally thought to be a dihydrodipicolinate reductase (DHDPR), catalyzing the conversion of dihydrodipicolinate to tetrahydrodipicolinate. However, it was shown in E.coli that the substrate of the enzymatic reaction is not dihydrodipicolinate (DHDP) but in fact (2S,4S)-4-hydroxy-2,3,4,5-tetrahydrodipicolinic acid (HTPA), the product released by the DapA-catalyzed reaction.</text>
</comment>
<dbReference type="GO" id="GO:0016726">
    <property type="term" value="F:oxidoreductase activity, acting on CH or CH2 groups, NAD or NADP as acceptor"/>
    <property type="evidence" value="ECO:0007669"/>
    <property type="project" value="UniProtKB-UniRule"/>
</dbReference>
<comment type="similarity">
    <text evidence="1 12">Belongs to the DapB family.</text>
</comment>
<evidence type="ECO:0000256" key="3">
    <source>
        <dbReference type="ARBA" id="ARBA00022857"/>
    </source>
</evidence>
<evidence type="ECO:0000256" key="11">
    <source>
        <dbReference type="ARBA" id="ARBA00049396"/>
    </source>
</evidence>
<dbReference type="CDD" id="cd02274">
    <property type="entry name" value="DHDPR_N"/>
    <property type="match status" value="1"/>
</dbReference>
<dbReference type="SUPFAM" id="SSF55347">
    <property type="entry name" value="Glyceraldehyde-3-phosphate dehydrogenase-like, C-terminal domain"/>
    <property type="match status" value="1"/>
</dbReference>
<evidence type="ECO:0000256" key="10">
    <source>
        <dbReference type="ARBA" id="ARBA00049080"/>
    </source>
</evidence>
<comment type="function">
    <text evidence="12">Catalyzes the conversion of 4-hydroxy-tetrahydrodipicolinate (HTPA) to tetrahydrodipicolinate.</text>
</comment>
<protein>
    <recommendedName>
        <fullName evidence="9 12">4-hydroxy-tetrahydrodipicolinate reductase</fullName>
        <shortName evidence="12">HTPA reductase</shortName>
        <ecNumber evidence="9 12">1.17.1.8</ecNumber>
    </recommendedName>
</protein>
<feature type="domain" description="Dihydrodipicolinate reductase N-terminal" evidence="13">
    <location>
        <begin position="5"/>
        <end position="129"/>
    </location>
</feature>
<feature type="binding site" evidence="12">
    <location>
        <begin position="102"/>
        <end position="104"/>
    </location>
    <ligand>
        <name>NAD(+)</name>
        <dbReference type="ChEBI" id="CHEBI:57540"/>
    </ligand>
</feature>
<keyword evidence="3 12" id="KW-0521">NADP</keyword>
<dbReference type="PIRSF" id="PIRSF000161">
    <property type="entry name" value="DHPR"/>
    <property type="match status" value="1"/>
</dbReference>
<keyword evidence="12" id="KW-0963">Cytoplasm</keyword>
<feature type="domain" description="Dihydrodipicolinate reductase C-terminal" evidence="14">
    <location>
        <begin position="132"/>
        <end position="268"/>
    </location>
</feature>
<dbReference type="PANTHER" id="PTHR20836">
    <property type="entry name" value="DIHYDRODIPICOLINATE REDUCTASE"/>
    <property type="match status" value="1"/>
</dbReference>
<evidence type="ECO:0000256" key="7">
    <source>
        <dbReference type="ARBA" id="ARBA00023154"/>
    </source>
</evidence>
<dbReference type="Gene3D" id="3.40.50.720">
    <property type="entry name" value="NAD(P)-binding Rossmann-like Domain"/>
    <property type="match status" value="1"/>
</dbReference>
<gene>
    <name evidence="12 15" type="primary">dapB</name>
    <name evidence="15" type="ORF">BTSPAZIEG_0101</name>
</gene>
<dbReference type="Pfam" id="PF01113">
    <property type="entry name" value="DapB_N"/>
    <property type="match status" value="1"/>
</dbReference>
<organism evidence="15 16">
    <name type="scientific">Buchnera aphidicola subsp. Tuberolachnus salignus</name>
    <dbReference type="NCBI Taxonomy" id="98804"/>
    <lineage>
        <taxon>Bacteria</taxon>
        <taxon>Pseudomonadati</taxon>
        <taxon>Pseudomonadota</taxon>
        <taxon>Gammaproteobacteria</taxon>
        <taxon>Enterobacterales</taxon>
        <taxon>Erwiniaceae</taxon>
        <taxon>Buchnera</taxon>
    </lineage>
</organism>
<feature type="binding site" evidence="12">
    <location>
        <begin position="11"/>
        <end position="16"/>
    </location>
    <ligand>
        <name>NAD(+)</name>
        <dbReference type="ChEBI" id="CHEBI:57540"/>
    </ligand>
</feature>
<dbReference type="OrthoDB" id="9790352at2"/>
<keyword evidence="16" id="KW-1185">Reference proteome</keyword>
<keyword evidence="2 12" id="KW-0028">Amino-acid biosynthesis</keyword>
<evidence type="ECO:0000256" key="1">
    <source>
        <dbReference type="ARBA" id="ARBA00006642"/>
    </source>
</evidence>
<reference evidence="16" key="1">
    <citation type="submission" date="2015-10" db="EMBL/GenBank/DDBJ databases">
        <authorList>
            <person name="Manzano-Marin A."/>
            <person name="Manzano-Marin A."/>
        </authorList>
    </citation>
    <scope>NUCLEOTIDE SEQUENCE [LARGE SCALE GENOMIC DNA]</scope>
    <source>
        <strain evidence="16">BTs</strain>
    </source>
</reference>
<dbReference type="GO" id="GO:0050661">
    <property type="term" value="F:NADP binding"/>
    <property type="evidence" value="ECO:0007669"/>
    <property type="project" value="UniProtKB-UniRule"/>
</dbReference>
<evidence type="ECO:0000313" key="16">
    <source>
        <dbReference type="Proteomes" id="UP000243633"/>
    </source>
</evidence>
<evidence type="ECO:0000256" key="4">
    <source>
        <dbReference type="ARBA" id="ARBA00022915"/>
    </source>
</evidence>
<dbReference type="PANTHER" id="PTHR20836:SF0">
    <property type="entry name" value="4-HYDROXY-TETRAHYDRODIPICOLINATE REDUCTASE 1, CHLOROPLASTIC-RELATED"/>
    <property type="match status" value="1"/>
</dbReference>
<dbReference type="HAMAP" id="MF_00102">
    <property type="entry name" value="DapB"/>
    <property type="match status" value="1"/>
</dbReference>
<comment type="catalytic activity">
    <reaction evidence="10 12">
        <text>(S)-2,3,4,5-tetrahydrodipicolinate + NADP(+) + H2O = (2S,4S)-4-hydroxy-2,3,4,5-tetrahydrodipicolinate + NADPH + H(+)</text>
        <dbReference type="Rhea" id="RHEA:35331"/>
        <dbReference type="ChEBI" id="CHEBI:15377"/>
        <dbReference type="ChEBI" id="CHEBI:15378"/>
        <dbReference type="ChEBI" id="CHEBI:16845"/>
        <dbReference type="ChEBI" id="CHEBI:57783"/>
        <dbReference type="ChEBI" id="CHEBI:58349"/>
        <dbReference type="ChEBI" id="CHEBI:67139"/>
        <dbReference type="EC" id="1.17.1.8"/>
    </reaction>
</comment>
<dbReference type="UniPathway" id="UPA00034">
    <property type="reaction ID" value="UER00018"/>
</dbReference>
<dbReference type="GO" id="GO:0019877">
    <property type="term" value="P:diaminopimelate biosynthetic process"/>
    <property type="evidence" value="ECO:0007669"/>
    <property type="project" value="UniProtKB-UniRule"/>
</dbReference>
<dbReference type="GO" id="GO:0008839">
    <property type="term" value="F:4-hydroxy-tetrahydrodipicolinate reductase"/>
    <property type="evidence" value="ECO:0007669"/>
    <property type="project" value="UniProtKB-UniRule"/>
</dbReference>
<evidence type="ECO:0000256" key="6">
    <source>
        <dbReference type="ARBA" id="ARBA00023027"/>
    </source>
</evidence>
<accession>A0A160SWE0</accession>
<sequence>MNQHINIIISGAYGKMGRSLIKELKKNNQIICVAALINPITYHIQKNQKKIKKKFSFPILTLEKLKKNTNINFDVMIDFSTPENSLENIKFCLQRNKKIVIGTTGFTNTQMKKIKKYSKKISILCSPNFSLGINLMCLILEKIFKILGEVNEISILETHHSQKKDLPSGTSLYLQSIITNFFNWKFLKKDILNYYYLNTKNVQKKIGSSSIRIGKVIGEHTVILSMKEEIIKITHQANHRNIFSRGALNSVVWINNKKNGFFTMEDTLKEVI</sequence>
<evidence type="ECO:0000256" key="2">
    <source>
        <dbReference type="ARBA" id="ARBA00022605"/>
    </source>
</evidence>
<dbReference type="PATRIC" id="fig|98804.3.peg.92"/>
<keyword evidence="4 12" id="KW-0220">Diaminopimelate biosynthesis</keyword>
<feature type="binding site" evidence="12">
    <location>
        <begin position="126"/>
        <end position="129"/>
    </location>
    <ligand>
        <name>NAD(+)</name>
        <dbReference type="ChEBI" id="CHEBI:57540"/>
    </ligand>
</feature>
<dbReference type="Pfam" id="PF05173">
    <property type="entry name" value="DapB_C"/>
    <property type="match status" value="1"/>
</dbReference>
<evidence type="ECO:0000259" key="14">
    <source>
        <dbReference type="Pfam" id="PF05173"/>
    </source>
</evidence>
<dbReference type="Gene3D" id="3.30.360.10">
    <property type="entry name" value="Dihydrodipicolinate Reductase, domain 2"/>
    <property type="match status" value="1"/>
</dbReference>
<comment type="caution">
    <text evidence="12">Lacks conserved residue(s) required for the propagation of feature annotation.</text>
</comment>
<dbReference type="STRING" id="98804.BTSPAZIEG_0101"/>
<dbReference type="SUPFAM" id="SSF51735">
    <property type="entry name" value="NAD(P)-binding Rossmann-fold domains"/>
    <property type="match status" value="1"/>
</dbReference>
<keyword evidence="5 12" id="KW-0560">Oxidoreductase</keyword>
<dbReference type="InterPro" id="IPR022663">
    <property type="entry name" value="DapB_C"/>
</dbReference>
<dbReference type="EMBL" id="LN890285">
    <property type="protein sequence ID" value="CUR53082.1"/>
    <property type="molecule type" value="Genomic_DNA"/>
</dbReference>
<proteinExistence type="inferred from homology"/>
<comment type="subunit">
    <text evidence="12">Homotetramer.</text>
</comment>
<dbReference type="InterPro" id="IPR023940">
    <property type="entry name" value="DHDPR_bac"/>
</dbReference>
<dbReference type="NCBIfam" id="TIGR00036">
    <property type="entry name" value="dapB"/>
    <property type="match status" value="1"/>
</dbReference>
<dbReference type="GO" id="GO:0051287">
    <property type="term" value="F:NAD binding"/>
    <property type="evidence" value="ECO:0007669"/>
    <property type="project" value="UniProtKB-UniRule"/>
</dbReference>
<dbReference type="AlphaFoldDB" id="A0A160SWE0"/>
<dbReference type="InterPro" id="IPR000846">
    <property type="entry name" value="DapB_N"/>
</dbReference>
<keyword evidence="7 12" id="KW-0457">Lysine biosynthesis</keyword>
<name>A0A160SWE0_BUCTT</name>
<comment type="pathway">
    <text evidence="8 12">Amino-acid biosynthesis; L-lysine biosynthesis via DAP pathway; (S)-tetrahydrodipicolinate from L-aspartate: step 4/4.</text>
</comment>
<evidence type="ECO:0000256" key="8">
    <source>
        <dbReference type="ARBA" id="ARBA00037922"/>
    </source>
</evidence>
<dbReference type="RefSeq" id="WP_075472409.1">
    <property type="nucleotide sequence ID" value="NZ_CP135003.1"/>
</dbReference>
<feature type="binding site" evidence="12">
    <location>
        <begin position="169"/>
        <end position="170"/>
    </location>
    <ligand>
        <name>(S)-2,3,4,5-tetrahydrodipicolinate</name>
        <dbReference type="ChEBI" id="CHEBI:16845"/>
    </ligand>
</feature>
<evidence type="ECO:0000259" key="13">
    <source>
        <dbReference type="Pfam" id="PF01113"/>
    </source>
</evidence>